<comment type="caution">
    <text evidence="1">The sequence shown here is derived from an EMBL/GenBank/DDBJ whole genome shotgun (WGS) entry which is preliminary data.</text>
</comment>
<proteinExistence type="predicted"/>
<dbReference type="AlphaFoldDB" id="X1ISG5"/>
<name>X1ISG5_9ZZZZ</name>
<organism evidence="1">
    <name type="scientific">marine sediment metagenome</name>
    <dbReference type="NCBI Taxonomy" id="412755"/>
    <lineage>
        <taxon>unclassified sequences</taxon>
        <taxon>metagenomes</taxon>
        <taxon>ecological metagenomes</taxon>
    </lineage>
</organism>
<reference evidence="1" key="1">
    <citation type="journal article" date="2014" name="Front. Microbiol.">
        <title>High frequency of phylogenetically diverse reductive dehalogenase-homologous genes in deep subseafloor sedimentary metagenomes.</title>
        <authorList>
            <person name="Kawai M."/>
            <person name="Futagami T."/>
            <person name="Toyoda A."/>
            <person name="Takaki Y."/>
            <person name="Nishi S."/>
            <person name="Hori S."/>
            <person name="Arai W."/>
            <person name="Tsubouchi T."/>
            <person name="Morono Y."/>
            <person name="Uchiyama I."/>
            <person name="Ito T."/>
            <person name="Fujiyama A."/>
            <person name="Inagaki F."/>
            <person name="Takami H."/>
        </authorList>
    </citation>
    <scope>NUCLEOTIDE SEQUENCE</scope>
    <source>
        <strain evidence="1">Expedition CK06-06</strain>
    </source>
</reference>
<dbReference type="EMBL" id="BARU01042483">
    <property type="protein sequence ID" value="GAH85401.1"/>
    <property type="molecule type" value="Genomic_DNA"/>
</dbReference>
<accession>X1ISG5</accession>
<feature type="non-terminal residue" evidence="1">
    <location>
        <position position="83"/>
    </location>
</feature>
<protein>
    <submittedName>
        <fullName evidence="1">Uncharacterized protein</fullName>
    </submittedName>
</protein>
<evidence type="ECO:0000313" key="1">
    <source>
        <dbReference type="EMBL" id="GAH85401.1"/>
    </source>
</evidence>
<sequence length="83" mass="9333">MSKHNPFLFFIIILIVLAPLPRAEALGIGPPSFELDLQMGGSNSTTVYLLSDGLEGELILGREDLPFRFEPSRLNMSKEDHYR</sequence>
<gene>
    <name evidence="1" type="ORF">S03H2_65266</name>
</gene>